<sequence length="242" mass="26820">MTRHPVLATLYCADSPFHDVKYNMNTPPVPWNVQTPHLHQVACKVAMEAQAANLKTTTNSHYIAMSDHIQSTTLKIKNPLDTSRCDKGHACTDIEIPQTDCAAQAPLMDASNLVEESDLESVDISSDNESDGWSIISDRSDFVVVDSAGTTHQSSDAKSRKRSVVPKRISKLRDRLRISGIRPRKMIPSQKEQEVPEMKPAIDAGSQGFDEHTQRLAAPQATPNVIDELIERLTEQARALKL</sequence>
<dbReference type="GeneID" id="63918114"/>
<evidence type="ECO:0000313" key="2">
    <source>
        <dbReference type="Proteomes" id="UP000030672"/>
    </source>
</evidence>
<keyword evidence="2" id="KW-1185">Reference proteome</keyword>
<protein>
    <submittedName>
        <fullName evidence="1">Uncharacterized protein</fullName>
    </submittedName>
</protein>
<reference evidence="1 2" key="1">
    <citation type="journal article" date="2014" name="BMC Genomics">
        <title>Genome sequencing of four Aureobasidium pullulans varieties: biotechnological potential, stress tolerance, and description of new species.</title>
        <authorList>
            <person name="Gostin Ar C."/>
            <person name="Ohm R.A."/>
            <person name="Kogej T."/>
            <person name="Sonjak S."/>
            <person name="Turk M."/>
            <person name="Zajc J."/>
            <person name="Zalar P."/>
            <person name="Grube M."/>
            <person name="Sun H."/>
            <person name="Han J."/>
            <person name="Sharma A."/>
            <person name="Chiniquy J."/>
            <person name="Ngan C.Y."/>
            <person name="Lipzen A."/>
            <person name="Barry K."/>
            <person name="Grigoriev I.V."/>
            <person name="Gunde-Cimerman N."/>
        </authorList>
    </citation>
    <scope>NUCLEOTIDE SEQUENCE [LARGE SCALE GENOMIC DNA]</scope>
    <source>
        <strain evidence="1 2">CBS 110374</strain>
    </source>
</reference>
<name>A0A074VXX9_AURM1</name>
<dbReference type="EMBL" id="KL584834">
    <property type="protein sequence ID" value="KEQ62562.1"/>
    <property type="molecule type" value="Genomic_DNA"/>
</dbReference>
<dbReference type="HOGENOM" id="CLU_1146986_0_0_1"/>
<organism evidence="1 2">
    <name type="scientific">Aureobasidium melanogenum (strain CBS 110374)</name>
    <name type="common">Aureobasidium pullulans var. melanogenum</name>
    <dbReference type="NCBI Taxonomy" id="1043003"/>
    <lineage>
        <taxon>Eukaryota</taxon>
        <taxon>Fungi</taxon>
        <taxon>Dikarya</taxon>
        <taxon>Ascomycota</taxon>
        <taxon>Pezizomycotina</taxon>
        <taxon>Dothideomycetes</taxon>
        <taxon>Dothideomycetidae</taxon>
        <taxon>Dothideales</taxon>
        <taxon>Saccotheciaceae</taxon>
        <taxon>Aureobasidium</taxon>
    </lineage>
</organism>
<accession>A0A074VXX9</accession>
<dbReference type="AlphaFoldDB" id="A0A074VXX9"/>
<evidence type="ECO:0000313" key="1">
    <source>
        <dbReference type="EMBL" id="KEQ62562.1"/>
    </source>
</evidence>
<dbReference type="RefSeq" id="XP_040879585.1">
    <property type="nucleotide sequence ID" value="XM_041024741.1"/>
</dbReference>
<proteinExistence type="predicted"/>
<dbReference type="Proteomes" id="UP000030672">
    <property type="component" value="Unassembled WGS sequence"/>
</dbReference>
<gene>
    <name evidence="1" type="ORF">M437DRAFT_66417</name>
</gene>